<dbReference type="Pfam" id="PF24681">
    <property type="entry name" value="Kelch_KLHDC2_KLHL20_DRC7"/>
    <property type="match status" value="1"/>
</dbReference>
<feature type="compositionally biased region" description="Basic and acidic residues" evidence="3">
    <location>
        <begin position="529"/>
        <end position="545"/>
    </location>
</feature>
<dbReference type="SUPFAM" id="SSF117281">
    <property type="entry name" value="Kelch motif"/>
    <property type="match status" value="2"/>
</dbReference>
<accession>A0A078AII8</accession>
<dbReference type="Pfam" id="PF01344">
    <property type="entry name" value="Kelch_1"/>
    <property type="match status" value="1"/>
</dbReference>
<evidence type="ECO:0000256" key="1">
    <source>
        <dbReference type="ARBA" id="ARBA00022441"/>
    </source>
</evidence>
<dbReference type="Proteomes" id="UP000039865">
    <property type="component" value="Unassembled WGS sequence"/>
</dbReference>
<feature type="region of interest" description="Disordered" evidence="3">
    <location>
        <begin position="407"/>
        <end position="438"/>
    </location>
</feature>
<dbReference type="PANTHER" id="PTHR46344:SF27">
    <property type="entry name" value="KELCH REPEAT SUPERFAMILY PROTEIN"/>
    <property type="match status" value="1"/>
</dbReference>
<dbReference type="PANTHER" id="PTHR46344">
    <property type="entry name" value="OS02G0202900 PROTEIN"/>
    <property type="match status" value="1"/>
</dbReference>
<sequence>MKHQLKLIDRFQEDMHIAQFETETEYLSKIKKRYDKKEKALQEIQNLEFQKVFNDFHDKEELKKISSLITSKNFLKLSNNSIIHQTSVAPTTSAHHNLSISNTKTQQHTCRKQQRQGIHNLFANGSTKVNRINLLSNNNGIQQSSIQQQISSNQVNCPVISVAQIRSRSKDKSDTLFKSSIMAKKQNLTAGSPSPFGNQPGGVNNSNHFQMSRSNHFQSLEFSPQQENLNDLEKLNEQMYQKTISMNEKFQQQTFSDNSTDREYYMSHPKNLLQSQDGSQNNLQCTNQNINVEMNDSIVNTNSNNQHSIQMPNQSLGNQINIYSSINNTASSSAYSHSNQNQHQMFSKHYTNYQKRSSKLTTSNNDSGKKSSNTRLISTTINLKDITEQSQKTVNQVARALLDQKKLNSSTKKQYNQSSIKKKLKQRTDTQDYTRQPTRQAEIRLQDENLKNPNILSNQFYIAPDENQNRIENDEDEEIDQVFDEDEFNENKIKNYKIGLQRCNQSQIEYSLAKNKREPLFDIKPQPNRHHDGVDKQRPYNDRKNTKVQNQIIKSSSNAQRALIIKTQTEIKNQDLGYFENNPTPKQLDFDKWQKCKGLKSPLDRSNDNSEMITDSMIQNNNFQRKSNNRNDQMDLLNQLYQKTESYLYVFSGFYDHPLNSIEKYDANKGTWTEIIGALNIPRTKFQCVPVQQNDETLIYILGGKKFDGNRTNSIEVFNPKTGDVKSISLSLQKPRSGFASVCIQNQLLLIGGNDGKVLNKVDALDLQTHQWAKLPNMLKARDELAVAMGPDLKIYAVGGYDGPDNNCLNTAERFDPQTGRWEQLPSMNECRRALSLVALPDGIYAIGGYNGNRYLSSVEKYLIIHLLNAIYRFDEQRNQWILMNSMNNERCTISAIPSPDYQYIYVLGGFNGKPMNVVERYSVLNDVWEFVTPMKRARFMHSSCFVSFNSSINAKSINNMLFDSEDF</sequence>
<organism evidence="4 5">
    <name type="scientific">Stylonychia lemnae</name>
    <name type="common">Ciliate</name>
    <dbReference type="NCBI Taxonomy" id="5949"/>
    <lineage>
        <taxon>Eukaryota</taxon>
        <taxon>Sar</taxon>
        <taxon>Alveolata</taxon>
        <taxon>Ciliophora</taxon>
        <taxon>Intramacronucleata</taxon>
        <taxon>Spirotrichea</taxon>
        <taxon>Stichotrichia</taxon>
        <taxon>Sporadotrichida</taxon>
        <taxon>Oxytrichidae</taxon>
        <taxon>Stylonychinae</taxon>
        <taxon>Stylonychia</taxon>
    </lineage>
</organism>
<feature type="region of interest" description="Disordered" evidence="3">
    <location>
        <begin position="353"/>
        <end position="373"/>
    </location>
</feature>
<dbReference type="EMBL" id="CCKQ01010509">
    <property type="protein sequence ID" value="CDW82034.1"/>
    <property type="molecule type" value="Genomic_DNA"/>
</dbReference>
<dbReference type="Gene3D" id="2.120.10.80">
    <property type="entry name" value="Kelch-type beta propeller"/>
    <property type="match status" value="2"/>
</dbReference>
<keyword evidence="2" id="KW-0677">Repeat</keyword>
<reference evidence="4 5" key="1">
    <citation type="submission" date="2014-06" db="EMBL/GenBank/DDBJ databases">
        <authorList>
            <person name="Swart Estienne"/>
        </authorList>
    </citation>
    <scope>NUCLEOTIDE SEQUENCE [LARGE SCALE GENOMIC DNA]</scope>
    <source>
        <strain evidence="4 5">130c</strain>
    </source>
</reference>
<feature type="compositionally biased region" description="Polar residues" evidence="3">
    <location>
        <begin position="407"/>
        <end position="419"/>
    </location>
</feature>
<evidence type="ECO:0000313" key="5">
    <source>
        <dbReference type="Proteomes" id="UP000039865"/>
    </source>
</evidence>
<feature type="region of interest" description="Disordered" evidence="3">
    <location>
        <begin position="521"/>
        <end position="549"/>
    </location>
</feature>
<evidence type="ECO:0000256" key="2">
    <source>
        <dbReference type="ARBA" id="ARBA00022737"/>
    </source>
</evidence>
<protein>
    <submittedName>
        <fullName evidence="4">Kelch motif family protein</fullName>
    </submittedName>
</protein>
<gene>
    <name evidence="4" type="primary">Contig4834.g5167</name>
    <name evidence="4" type="ORF">STYLEM_11059</name>
</gene>
<feature type="region of interest" description="Disordered" evidence="3">
    <location>
        <begin position="186"/>
        <end position="206"/>
    </location>
</feature>
<dbReference type="InterPro" id="IPR015915">
    <property type="entry name" value="Kelch-typ_b-propeller"/>
</dbReference>
<dbReference type="InterPro" id="IPR006652">
    <property type="entry name" value="Kelch_1"/>
</dbReference>
<keyword evidence="5" id="KW-1185">Reference proteome</keyword>
<dbReference type="AlphaFoldDB" id="A0A078AII8"/>
<keyword evidence="1" id="KW-0880">Kelch repeat</keyword>
<evidence type="ECO:0000313" key="4">
    <source>
        <dbReference type="EMBL" id="CDW82034.1"/>
    </source>
</evidence>
<name>A0A078AII8_STYLE</name>
<proteinExistence type="predicted"/>
<dbReference type="OrthoDB" id="191037at2759"/>
<dbReference type="SMART" id="SM00612">
    <property type="entry name" value="Kelch"/>
    <property type="match status" value="6"/>
</dbReference>
<dbReference type="InParanoid" id="A0A078AII8"/>
<evidence type="ECO:0000256" key="3">
    <source>
        <dbReference type="SAM" id="MobiDB-lite"/>
    </source>
</evidence>